<keyword evidence="3" id="KW-1185">Reference proteome</keyword>
<evidence type="ECO:0000313" key="3">
    <source>
        <dbReference type="Proteomes" id="UP001318040"/>
    </source>
</evidence>
<dbReference type="SUPFAM" id="SSF56574">
    <property type="entry name" value="Serpins"/>
    <property type="match status" value="1"/>
</dbReference>
<protein>
    <submittedName>
        <fullName evidence="4">Neuroserpin-like</fullName>
    </submittedName>
</protein>
<dbReference type="GO" id="GO:0005615">
    <property type="term" value="C:extracellular space"/>
    <property type="evidence" value="ECO:0007669"/>
    <property type="project" value="InterPro"/>
</dbReference>
<sequence>MLVALPGPHVELSGLEGHLTPELIAHWMESLRVQELQIHLPKFRVWHRVALREPLRAAGVSDVFNEGGLTGMADARDLKFTDAIHVAAIDVTEQGTHASAASGLVGAVKMSLGPPPRRLLVDRPFLFLILDTRSGASPL</sequence>
<dbReference type="PANTHER" id="PTHR11461">
    <property type="entry name" value="SERINE PROTEASE INHIBITOR, SERPIN"/>
    <property type="match status" value="1"/>
</dbReference>
<dbReference type="GO" id="GO:0004867">
    <property type="term" value="F:serine-type endopeptidase inhibitor activity"/>
    <property type="evidence" value="ECO:0007669"/>
    <property type="project" value="InterPro"/>
</dbReference>
<evidence type="ECO:0000313" key="4">
    <source>
        <dbReference type="RefSeq" id="XP_032801510.1"/>
    </source>
</evidence>
<dbReference type="RefSeq" id="XP_032801510.1">
    <property type="nucleotide sequence ID" value="XM_032945619.1"/>
</dbReference>
<dbReference type="AlphaFoldDB" id="A0AAJ7SMQ8"/>
<dbReference type="Gene3D" id="2.30.39.10">
    <property type="entry name" value="Alpha-1-antitrypsin, domain 1"/>
    <property type="match status" value="1"/>
</dbReference>
<dbReference type="InterPro" id="IPR023796">
    <property type="entry name" value="Serpin_dom"/>
</dbReference>
<dbReference type="Proteomes" id="UP001318040">
    <property type="component" value="Unplaced"/>
</dbReference>
<dbReference type="InterPro" id="IPR042178">
    <property type="entry name" value="Serpin_sf_1"/>
</dbReference>
<dbReference type="InterPro" id="IPR000215">
    <property type="entry name" value="Serpin_fam"/>
</dbReference>
<accession>A0AAJ7SMQ8</accession>
<dbReference type="PANTHER" id="PTHR11461:SF211">
    <property type="entry name" value="GH10112P-RELATED"/>
    <property type="match status" value="1"/>
</dbReference>
<comment type="similarity">
    <text evidence="1">Belongs to the serpin family.</text>
</comment>
<dbReference type="InterPro" id="IPR042185">
    <property type="entry name" value="Serpin_sf_2"/>
</dbReference>
<dbReference type="Gene3D" id="3.30.497.10">
    <property type="entry name" value="Antithrombin, subunit I, domain 2"/>
    <property type="match status" value="1"/>
</dbReference>
<feature type="domain" description="Serpin" evidence="2">
    <location>
        <begin position="1"/>
        <end position="136"/>
    </location>
</feature>
<organism evidence="3 4">
    <name type="scientific">Petromyzon marinus</name>
    <name type="common">Sea lamprey</name>
    <dbReference type="NCBI Taxonomy" id="7757"/>
    <lineage>
        <taxon>Eukaryota</taxon>
        <taxon>Metazoa</taxon>
        <taxon>Chordata</taxon>
        <taxon>Craniata</taxon>
        <taxon>Vertebrata</taxon>
        <taxon>Cyclostomata</taxon>
        <taxon>Hyperoartia</taxon>
        <taxon>Petromyzontiformes</taxon>
        <taxon>Petromyzontidae</taxon>
        <taxon>Petromyzon</taxon>
    </lineage>
</organism>
<reference evidence="4" key="1">
    <citation type="submission" date="2025-08" db="UniProtKB">
        <authorList>
            <consortium name="RefSeq"/>
        </authorList>
    </citation>
    <scope>IDENTIFICATION</scope>
    <source>
        <tissue evidence="4">Sperm</tissue>
    </source>
</reference>
<name>A0AAJ7SMQ8_PETMA</name>
<dbReference type="InterPro" id="IPR036186">
    <property type="entry name" value="Serpin_sf"/>
</dbReference>
<dbReference type="Pfam" id="PF00079">
    <property type="entry name" value="Serpin"/>
    <property type="match status" value="1"/>
</dbReference>
<gene>
    <name evidence="4" type="primary">LOC116938491</name>
</gene>
<dbReference type="KEGG" id="pmrn:116938491"/>
<evidence type="ECO:0000259" key="2">
    <source>
        <dbReference type="Pfam" id="PF00079"/>
    </source>
</evidence>
<proteinExistence type="inferred from homology"/>
<evidence type="ECO:0000256" key="1">
    <source>
        <dbReference type="ARBA" id="ARBA00009500"/>
    </source>
</evidence>